<comment type="caution">
    <text evidence="1">The sequence shown here is derived from an EMBL/GenBank/DDBJ whole genome shotgun (WGS) entry which is preliminary data.</text>
</comment>
<dbReference type="Proteomes" id="UP001057402">
    <property type="component" value="Chromosome 6"/>
</dbReference>
<evidence type="ECO:0000313" key="2">
    <source>
        <dbReference type="Proteomes" id="UP001057402"/>
    </source>
</evidence>
<reference evidence="2" key="1">
    <citation type="journal article" date="2023" name="Front. Plant Sci.">
        <title>Chromosomal-level genome assembly of Melastoma candidum provides insights into trichome evolution.</title>
        <authorList>
            <person name="Zhong Y."/>
            <person name="Wu W."/>
            <person name="Sun C."/>
            <person name="Zou P."/>
            <person name="Liu Y."/>
            <person name="Dai S."/>
            <person name="Zhou R."/>
        </authorList>
    </citation>
    <scope>NUCLEOTIDE SEQUENCE [LARGE SCALE GENOMIC DNA]</scope>
</reference>
<evidence type="ECO:0000313" key="1">
    <source>
        <dbReference type="EMBL" id="KAI4363672.1"/>
    </source>
</evidence>
<dbReference type="EMBL" id="CM042885">
    <property type="protein sequence ID" value="KAI4363672.1"/>
    <property type="molecule type" value="Genomic_DNA"/>
</dbReference>
<gene>
    <name evidence="1" type="ORF">MLD38_019860</name>
</gene>
<proteinExistence type="predicted"/>
<accession>A0ACB9QD06</accession>
<organism evidence="1 2">
    <name type="scientific">Melastoma candidum</name>
    <dbReference type="NCBI Taxonomy" id="119954"/>
    <lineage>
        <taxon>Eukaryota</taxon>
        <taxon>Viridiplantae</taxon>
        <taxon>Streptophyta</taxon>
        <taxon>Embryophyta</taxon>
        <taxon>Tracheophyta</taxon>
        <taxon>Spermatophyta</taxon>
        <taxon>Magnoliopsida</taxon>
        <taxon>eudicotyledons</taxon>
        <taxon>Gunneridae</taxon>
        <taxon>Pentapetalae</taxon>
        <taxon>rosids</taxon>
        <taxon>malvids</taxon>
        <taxon>Myrtales</taxon>
        <taxon>Melastomataceae</taxon>
        <taxon>Melastomatoideae</taxon>
        <taxon>Melastomateae</taxon>
        <taxon>Melastoma</taxon>
    </lineage>
</organism>
<protein>
    <submittedName>
        <fullName evidence="1">Uncharacterized protein</fullName>
    </submittedName>
</protein>
<name>A0ACB9QD06_9MYRT</name>
<sequence>MASLSFRWFVDVKTSPGGLDVSVRQSGDASDEETFIEIDLGTPPSKGIRVISVPVDSEFSFPSLESRAPLAFADELFSGSPERPHLTKPRCHGSSPPRKKPVRCFKTGPESR</sequence>
<keyword evidence="2" id="KW-1185">Reference proteome</keyword>